<evidence type="ECO:0000313" key="2">
    <source>
        <dbReference type="Proteomes" id="UP001152759"/>
    </source>
</evidence>
<dbReference type="AlphaFoldDB" id="A0A9P0A892"/>
<proteinExistence type="predicted"/>
<dbReference type="EMBL" id="OU963864">
    <property type="protein sequence ID" value="CAH0387722.1"/>
    <property type="molecule type" value="Genomic_DNA"/>
</dbReference>
<accession>A0A9P0A892</accession>
<organism evidence="1 2">
    <name type="scientific">Bemisia tabaci</name>
    <name type="common">Sweetpotato whitefly</name>
    <name type="synonym">Aleurodes tabaci</name>
    <dbReference type="NCBI Taxonomy" id="7038"/>
    <lineage>
        <taxon>Eukaryota</taxon>
        <taxon>Metazoa</taxon>
        <taxon>Ecdysozoa</taxon>
        <taxon>Arthropoda</taxon>
        <taxon>Hexapoda</taxon>
        <taxon>Insecta</taxon>
        <taxon>Pterygota</taxon>
        <taxon>Neoptera</taxon>
        <taxon>Paraneoptera</taxon>
        <taxon>Hemiptera</taxon>
        <taxon>Sternorrhyncha</taxon>
        <taxon>Aleyrodoidea</taxon>
        <taxon>Aleyrodidae</taxon>
        <taxon>Aleyrodinae</taxon>
        <taxon>Bemisia</taxon>
    </lineage>
</organism>
<protein>
    <submittedName>
        <fullName evidence="1">Uncharacterized protein</fullName>
    </submittedName>
</protein>
<sequence length="124" mass="13369">MVHDLLLAYSCHGHWTDDNTSYLIALPLSRNSTGARRYCFVIYNTAEGGGGSGGGGSPNLQVTSVTETCHRNIIANGHSNNSWAFNITPHGQCSDSGSRSSISDVVTHLSWILINLILIRLIGR</sequence>
<reference evidence="1" key="1">
    <citation type="submission" date="2021-12" db="EMBL/GenBank/DDBJ databases">
        <authorList>
            <person name="King R."/>
        </authorList>
    </citation>
    <scope>NUCLEOTIDE SEQUENCE</scope>
</reference>
<gene>
    <name evidence="1" type="ORF">BEMITA_LOCUS6697</name>
</gene>
<evidence type="ECO:0000313" key="1">
    <source>
        <dbReference type="EMBL" id="CAH0387722.1"/>
    </source>
</evidence>
<name>A0A9P0A892_BEMTA</name>
<keyword evidence="2" id="KW-1185">Reference proteome</keyword>
<dbReference type="Proteomes" id="UP001152759">
    <property type="component" value="Chromosome 3"/>
</dbReference>